<name>A0A9D5AWW0_PEA</name>
<keyword evidence="3" id="KW-1185">Reference proteome</keyword>
<evidence type="ECO:0000256" key="1">
    <source>
        <dbReference type="SAM" id="MobiDB-lite"/>
    </source>
</evidence>
<protein>
    <submittedName>
        <fullName evidence="2">Uncharacterized protein</fullName>
    </submittedName>
</protein>
<proteinExistence type="predicted"/>
<sequence>MIANPERLMIKYGGNVCPNIQLVLEKNKKFIEDWTPTWHGDDDMAIFDVTNDGELMVNPALRKRAFGRPKKMRKKTNDEPKSPHVMPRKLVTITCHKCGSMGHNMRTRKGKSATDRDMPKDGNKTKKLKTTKVKKKKSKSATQPTQKIGCCSQGPQPTQE</sequence>
<evidence type="ECO:0000313" key="2">
    <source>
        <dbReference type="EMBL" id="KAI5422151.1"/>
    </source>
</evidence>
<dbReference type="Gramene" id="Psat04G0556700-T1">
    <property type="protein sequence ID" value="KAI5422151.1"/>
    <property type="gene ID" value="KIW84_045567"/>
</dbReference>
<feature type="region of interest" description="Disordered" evidence="1">
    <location>
        <begin position="68"/>
        <end position="160"/>
    </location>
</feature>
<comment type="caution">
    <text evidence="2">The sequence shown here is derived from an EMBL/GenBank/DDBJ whole genome shotgun (WGS) entry which is preliminary data.</text>
</comment>
<feature type="compositionally biased region" description="Basic and acidic residues" evidence="1">
    <location>
        <begin position="112"/>
        <end position="124"/>
    </location>
</feature>
<gene>
    <name evidence="2" type="ORF">KIW84_045567</name>
</gene>
<dbReference type="AlphaFoldDB" id="A0A9D5AWW0"/>
<evidence type="ECO:0000313" key="3">
    <source>
        <dbReference type="Proteomes" id="UP001058974"/>
    </source>
</evidence>
<dbReference type="EMBL" id="JAMSHJ010000004">
    <property type="protein sequence ID" value="KAI5422151.1"/>
    <property type="molecule type" value="Genomic_DNA"/>
</dbReference>
<dbReference type="Proteomes" id="UP001058974">
    <property type="component" value="Chromosome 4"/>
</dbReference>
<organism evidence="2 3">
    <name type="scientific">Pisum sativum</name>
    <name type="common">Garden pea</name>
    <name type="synonym">Lathyrus oleraceus</name>
    <dbReference type="NCBI Taxonomy" id="3888"/>
    <lineage>
        <taxon>Eukaryota</taxon>
        <taxon>Viridiplantae</taxon>
        <taxon>Streptophyta</taxon>
        <taxon>Embryophyta</taxon>
        <taxon>Tracheophyta</taxon>
        <taxon>Spermatophyta</taxon>
        <taxon>Magnoliopsida</taxon>
        <taxon>eudicotyledons</taxon>
        <taxon>Gunneridae</taxon>
        <taxon>Pentapetalae</taxon>
        <taxon>rosids</taxon>
        <taxon>fabids</taxon>
        <taxon>Fabales</taxon>
        <taxon>Fabaceae</taxon>
        <taxon>Papilionoideae</taxon>
        <taxon>50 kb inversion clade</taxon>
        <taxon>NPAAA clade</taxon>
        <taxon>Hologalegina</taxon>
        <taxon>IRL clade</taxon>
        <taxon>Fabeae</taxon>
        <taxon>Lathyrus</taxon>
    </lineage>
</organism>
<feature type="compositionally biased region" description="Basic residues" evidence="1">
    <location>
        <begin position="125"/>
        <end position="139"/>
    </location>
</feature>
<accession>A0A9D5AWW0</accession>
<reference evidence="2 3" key="1">
    <citation type="journal article" date="2022" name="Nat. Genet.">
        <title>Improved pea reference genome and pan-genome highlight genomic features and evolutionary characteristics.</title>
        <authorList>
            <person name="Yang T."/>
            <person name="Liu R."/>
            <person name="Luo Y."/>
            <person name="Hu S."/>
            <person name="Wang D."/>
            <person name="Wang C."/>
            <person name="Pandey M.K."/>
            <person name="Ge S."/>
            <person name="Xu Q."/>
            <person name="Li N."/>
            <person name="Li G."/>
            <person name="Huang Y."/>
            <person name="Saxena R.K."/>
            <person name="Ji Y."/>
            <person name="Li M."/>
            <person name="Yan X."/>
            <person name="He Y."/>
            <person name="Liu Y."/>
            <person name="Wang X."/>
            <person name="Xiang C."/>
            <person name="Varshney R.K."/>
            <person name="Ding H."/>
            <person name="Gao S."/>
            <person name="Zong X."/>
        </authorList>
    </citation>
    <scope>NUCLEOTIDE SEQUENCE [LARGE SCALE GENOMIC DNA]</scope>
    <source>
        <strain evidence="2 3">cv. Zhongwan 6</strain>
    </source>
</reference>